<sequence length="416" mass="43625">HSHETTITTDEDDHTATALQKKPRPTSALVADSKGARAPIPAQLVIDRYATQGALAKPGASSRRRISGAETSSRANVFDSESSSDTESSSESSSISIDTGGNSDVFGGVDDHIPFRAESSWTPSSRPRSGWNSYAKAASTDNTSLAIGTPDTHLDLLMSSPMRSTHNSALQSRSRGRLTAGFEDSADGMTGGSVRASMFESTRQPRLHLRRDSSTEDDDMDTHEPDLHFGQSDAGSDAENNIGSGSEQDSKAASEYLHSVIAASSAQAAAAPSADFTRESSTASASTPAMPGQALTKISSIESGLDTGTGGVLSGSGDSTAAISLPQENLATLWKTISNLLMAPGSSQLFQIGIDLKYPLDPTEHVVVGSPIIVRESEPSSIIAFTLMTSQYRQEIHAIFEKAKEDIGSSDTRGAG</sequence>
<keyword evidence="1" id="KW-0808">Transferase</keyword>
<name>A0ACC1JYJ3_9FUNG</name>
<dbReference type="EC" id="2.7.1.150" evidence="1"/>
<protein>
    <submittedName>
        <fullName evidence="1">Mitochondrial distribution and morphology protein 12</fullName>
        <ecNumber evidence="1">2.7.1.150</ecNumber>
    </submittedName>
</protein>
<feature type="non-terminal residue" evidence="1">
    <location>
        <position position="1"/>
    </location>
</feature>
<accession>A0ACC1JYJ3</accession>
<comment type="caution">
    <text evidence="1">The sequence shown here is derived from an EMBL/GenBank/DDBJ whole genome shotgun (WGS) entry which is preliminary data.</text>
</comment>
<proteinExistence type="predicted"/>
<evidence type="ECO:0000313" key="2">
    <source>
        <dbReference type="Proteomes" id="UP001140066"/>
    </source>
</evidence>
<gene>
    <name evidence="1" type="primary">MDM12_3</name>
    <name evidence="1" type="ORF">GGI18_005364</name>
</gene>
<feature type="non-terminal residue" evidence="1">
    <location>
        <position position="416"/>
    </location>
</feature>
<evidence type="ECO:0000313" key="1">
    <source>
        <dbReference type="EMBL" id="KAJ2769620.1"/>
    </source>
</evidence>
<organism evidence="1 2">
    <name type="scientific">Coemansia linderi</name>
    <dbReference type="NCBI Taxonomy" id="2663919"/>
    <lineage>
        <taxon>Eukaryota</taxon>
        <taxon>Fungi</taxon>
        <taxon>Fungi incertae sedis</taxon>
        <taxon>Zoopagomycota</taxon>
        <taxon>Kickxellomycotina</taxon>
        <taxon>Kickxellomycetes</taxon>
        <taxon>Kickxellales</taxon>
        <taxon>Kickxellaceae</taxon>
        <taxon>Coemansia</taxon>
    </lineage>
</organism>
<dbReference type="EMBL" id="JANBUK010002963">
    <property type="protein sequence ID" value="KAJ2769620.1"/>
    <property type="molecule type" value="Genomic_DNA"/>
</dbReference>
<keyword evidence="2" id="KW-1185">Reference proteome</keyword>
<reference evidence="1" key="1">
    <citation type="submission" date="2022-07" db="EMBL/GenBank/DDBJ databases">
        <title>Phylogenomic reconstructions and comparative analyses of Kickxellomycotina fungi.</title>
        <authorList>
            <person name="Reynolds N.K."/>
            <person name="Stajich J.E."/>
            <person name="Barry K."/>
            <person name="Grigoriev I.V."/>
            <person name="Crous P."/>
            <person name="Smith M.E."/>
        </authorList>
    </citation>
    <scope>NUCLEOTIDE SEQUENCE</scope>
    <source>
        <strain evidence="1">BCRC 34191</strain>
    </source>
</reference>
<dbReference type="Proteomes" id="UP001140066">
    <property type="component" value="Unassembled WGS sequence"/>
</dbReference>